<evidence type="ECO:0000256" key="1">
    <source>
        <dbReference type="ARBA" id="ARBA00022748"/>
    </source>
</evidence>
<keyword evidence="2 3" id="KW-0812">Transmembrane</keyword>
<name>A0A2H4FQ21_9FLOR</name>
<feature type="transmembrane region" description="Helical" evidence="2">
    <location>
        <begin position="215"/>
        <end position="236"/>
    </location>
</feature>
<feature type="transmembrane region" description="Helical" evidence="2">
    <location>
        <begin position="147"/>
        <end position="175"/>
    </location>
</feature>
<dbReference type="PANTHER" id="PTHR31272:SF6">
    <property type="entry name" value="CYTOCHROME C-TYPE BIOGENESIS CCDA-LIKE CHLOROPLASTIC PROTEIN"/>
    <property type="match status" value="1"/>
</dbReference>
<dbReference type="EMBL" id="KU892652">
    <property type="protein sequence ID" value="AOV83633.1"/>
    <property type="molecule type" value="Genomic_DNA"/>
</dbReference>
<proteinExistence type="predicted"/>
<accession>A0A2H4FQ21</accession>
<dbReference type="InterPro" id="IPR051790">
    <property type="entry name" value="Cytochrome_c-biogenesis_DsbD"/>
</dbReference>
<keyword evidence="2" id="KW-1133">Transmembrane helix</keyword>
<reference evidence="3" key="1">
    <citation type="submission" date="2016-03" db="EMBL/GenBank/DDBJ databases">
        <title>Complete plastid genome of Kappaphycus alvarezii.</title>
        <authorList>
            <person name="Zhang L."/>
            <person name="Liu T."/>
            <person name="Liu N."/>
        </authorList>
    </citation>
    <scope>NUCLEOTIDE SEQUENCE</scope>
</reference>
<feature type="transmembrane region" description="Helical" evidence="2">
    <location>
        <begin position="33"/>
        <end position="55"/>
    </location>
</feature>
<dbReference type="AlphaFoldDB" id="A0A2H4FQ21"/>
<keyword evidence="3" id="KW-0934">Plastid</keyword>
<keyword evidence="1" id="KW-0201">Cytochrome c-type biogenesis</keyword>
<keyword evidence="2" id="KW-0472">Membrane</keyword>
<geneLocation type="chloroplast" evidence="3"/>
<evidence type="ECO:0000256" key="2">
    <source>
        <dbReference type="SAM" id="Phobius"/>
    </source>
</evidence>
<protein>
    <submittedName>
        <fullName evidence="3">Cytochrome c biogenesis protein transmembrane region</fullName>
    </submittedName>
</protein>
<organism evidence="3">
    <name type="scientific">Kappaphycus alvarezii</name>
    <dbReference type="NCBI Taxonomy" id="38544"/>
    <lineage>
        <taxon>Eukaryota</taxon>
        <taxon>Rhodophyta</taxon>
        <taxon>Florideophyceae</taxon>
        <taxon>Rhodymeniophycidae</taxon>
        <taxon>Gigartinales</taxon>
        <taxon>Solieriaceae</taxon>
        <taxon>Kappaphycus</taxon>
    </lineage>
</organism>
<keyword evidence="3" id="KW-0150">Chloroplast</keyword>
<evidence type="ECO:0000313" key="3">
    <source>
        <dbReference type="EMBL" id="AOV83633.1"/>
    </source>
</evidence>
<dbReference type="GO" id="GO:0017004">
    <property type="term" value="P:cytochrome complex assembly"/>
    <property type="evidence" value="ECO:0007669"/>
    <property type="project" value="UniProtKB-KW"/>
</dbReference>
<gene>
    <name evidence="3" type="primary">ccdA</name>
    <name evidence="3" type="ORF">mogbl029</name>
</gene>
<feature type="transmembrane region" description="Helical" evidence="2">
    <location>
        <begin position="105"/>
        <end position="126"/>
    </location>
</feature>
<feature type="transmembrane region" description="Helical" evidence="2">
    <location>
        <begin position="75"/>
        <end position="99"/>
    </location>
</feature>
<feature type="transmembrane region" description="Helical" evidence="2">
    <location>
        <begin position="181"/>
        <end position="203"/>
    </location>
</feature>
<sequence length="241" mass="27449">MLYKILHFLEIKSYYLQQEVYKLFFSQLHHTTLLTLGFIFIGGIFTSINPCLISILPLSLSQIQYHHNKKIRKDIIVYGLVSSLIIIILIISLLNVSYYKLKLNIPILSSLLTIILGLNLLQVLEFNIFNTKIINMKIFGGTTNQFIAAWITGFTIGLNSSSCSTPILTTIVIWLSNSNNLLTGIIYMTFYLLGYIAPVWILINISINISQMTKLWNYIIKTSGSILVCIGFFSLLEHIFI</sequence>
<dbReference type="PANTHER" id="PTHR31272">
    <property type="entry name" value="CYTOCHROME C-TYPE BIOGENESIS PROTEIN HI_1454-RELATED"/>
    <property type="match status" value="1"/>
</dbReference>